<sequence length="137" mass="15402">MFDSLVMQRDTTDLTAENRELKLRLQSMVQQAQLRDGMFLLHYVADHNIFLCDAALNDALREEVQRLKIATGQLPNANGNPFNGGVQQSVPNYYSQPQQLRPPSGRQVQHLHPSPTQMSSNGQSLNVHSPGDPMDFM</sequence>
<proteinExistence type="predicted"/>
<dbReference type="PANTHER" id="PTHR13690:SF86">
    <property type="entry name" value="TRANSCRIPTION FACTOR VIP1"/>
    <property type="match status" value="1"/>
</dbReference>
<feature type="compositionally biased region" description="Polar residues" evidence="1">
    <location>
        <begin position="77"/>
        <end position="101"/>
    </location>
</feature>
<accession>A0A444GI69</accession>
<evidence type="ECO:0000313" key="2">
    <source>
        <dbReference type="EMBL" id="RZR72831.1"/>
    </source>
</evidence>
<protein>
    <submittedName>
        <fullName evidence="2">Uncharacterized protein</fullName>
    </submittedName>
</protein>
<feature type="compositionally biased region" description="Polar residues" evidence="1">
    <location>
        <begin position="114"/>
        <end position="127"/>
    </location>
</feature>
<organism evidence="2">
    <name type="scientific">Ensete ventricosum</name>
    <name type="common">Abyssinian banana</name>
    <name type="synonym">Musa ensete</name>
    <dbReference type="NCBI Taxonomy" id="4639"/>
    <lineage>
        <taxon>Eukaryota</taxon>
        <taxon>Viridiplantae</taxon>
        <taxon>Streptophyta</taxon>
        <taxon>Embryophyta</taxon>
        <taxon>Tracheophyta</taxon>
        <taxon>Spermatophyta</taxon>
        <taxon>Magnoliopsida</taxon>
        <taxon>Liliopsida</taxon>
        <taxon>Zingiberales</taxon>
        <taxon>Musaceae</taxon>
        <taxon>Ensete</taxon>
    </lineage>
</organism>
<reference evidence="2" key="1">
    <citation type="journal article" date="2018" name="Data Brief">
        <title>Genome sequence data from 17 accessions of Ensete ventricosum, a staple food crop for millions in Ethiopia.</title>
        <authorList>
            <person name="Yemataw Z."/>
            <person name="Muzemil S."/>
            <person name="Ambachew D."/>
            <person name="Tripathi L."/>
            <person name="Tesfaye K."/>
            <person name="Chala A."/>
            <person name="Farbos A."/>
            <person name="O'Neill P."/>
            <person name="Moore K."/>
            <person name="Grant M."/>
            <person name="Studholme D.J."/>
        </authorList>
    </citation>
    <scope>NUCLEOTIDE SEQUENCE [LARGE SCALE GENOMIC DNA]</scope>
    <source>
        <tissue evidence="2">Leaf</tissue>
    </source>
</reference>
<dbReference type="GO" id="GO:0003700">
    <property type="term" value="F:DNA-binding transcription factor activity"/>
    <property type="evidence" value="ECO:0007669"/>
    <property type="project" value="TreeGrafter"/>
</dbReference>
<dbReference type="GO" id="GO:0005634">
    <property type="term" value="C:nucleus"/>
    <property type="evidence" value="ECO:0007669"/>
    <property type="project" value="TreeGrafter"/>
</dbReference>
<dbReference type="Proteomes" id="UP000290560">
    <property type="component" value="Unassembled WGS sequence"/>
</dbReference>
<dbReference type="AlphaFoldDB" id="A0A444GI69"/>
<feature type="region of interest" description="Disordered" evidence="1">
    <location>
        <begin position="77"/>
        <end position="137"/>
    </location>
</feature>
<name>A0A444GI69_ENSVE</name>
<evidence type="ECO:0000256" key="1">
    <source>
        <dbReference type="SAM" id="MobiDB-lite"/>
    </source>
</evidence>
<dbReference type="PANTHER" id="PTHR13690">
    <property type="entry name" value="TRANSCRIPTION FACTOR POSF21-RELATED"/>
    <property type="match status" value="1"/>
</dbReference>
<dbReference type="EMBL" id="KV875763">
    <property type="protein sequence ID" value="RZR72831.1"/>
    <property type="molecule type" value="Genomic_DNA"/>
</dbReference>
<gene>
    <name evidence="2" type="ORF">BHM03_00017557</name>
</gene>